<dbReference type="InterPro" id="IPR000182">
    <property type="entry name" value="GNAT_dom"/>
</dbReference>
<comment type="caution">
    <text evidence="2">The sequence shown here is derived from an EMBL/GenBank/DDBJ whole genome shotgun (WGS) entry which is preliminary data.</text>
</comment>
<dbReference type="EMBL" id="MDGQ01000005">
    <property type="protein sequence ID" value="OEK05092.1"/>
    <property type="molecule type" value="Genomic_DNA"/>
</dbReference>
<evidence type="ECO:0000313" key="3">
    <source>
        <dbReference type="Proteomes" id="UP000095552"/>
    </source>
</evidence>
<sequence length="157" mass="18111">MTAQRVERYPAVPSKAKNSLMELWNKEYPKQLSYPDLEHFDRYLNQLVSPSHYLIFEKSNSAIAWAFTFKRDGQIWFAIIVNSQYQKLGLGTSLLSAIKNDNKEICGWVTDVSTYSKADGSPYKSPLSFYKKNGFKILPEVRLETDELTAVKIAYLR</sequence>
<dbReference type="Pfam" id="PF13508">
    <property type="entry name" value="Acetyltransf_7"/>
    <property type="match status" value="1"/>
</dbReference>
<gene>
    <name evidence="2" type="ORF">BFP71_16880</name>
</gene>
<dbReference type="SUPFAM" id="SSF55729">
    <property type="entry name" value="Acyl-CoA N-acyltransferases (Nat)"/>
    <property type="match status" value="1"/>
</dbReference>
<name>A0A1E5T134_9BACT</name>
<dbReference type="Gene3D" id="3.40.630.30">
    <property type="match status" value="1"/>
</dbReference>
<accession>A0A1E5T134</accession>
<dbReference type="PROSITE" id="PS51186">
    <property type="entry name" value="GNAT"/>
    <property type="match status" value="1"/>
</dbReference>
<keyword evidence="3" id="KW-1185">Reference proteome</keyword>
<reference evidence="2 3" key="1">
    <citation type="submission" date="2016-08" db="EMBL/GenBank/DDBJ databases">
        <title>Draft genome of Fabibacter sp. strain SK-8.</title>
        <authorList>
            <person name="Wong S.-K."/>
            <person name="Hamasaki K."/>
            <person name="Yoshizawa S."/>
        </authorList>
    </citation>
    <scope>NUCLEOTIDE SEQUENCE [LARGE SCALE GENOMIC DNA]</scope>
    <source>
        <strain evidence="2 3">SK-8</strain>
    </source>
</reference>
<evidence type="ECO:0000259" key="1">
    <source>
        <dbReference type="PROSITE" id="PS51186"/>
    </source>
</evidence>
<feature type="domain" description="N-acetyltransferase" evidence="1">
    <location>
        <begin position="7"/>
        <end position="157"/>
    </location>
</feature>
<dbReference type="AlphaFoldDB" id="A0A1E5T134"/>
<dbReference type="Proteomes" id="UP000095552">
    <property type="component" value="Unassembled WGS sequence"/>
</dbReference>
<dbReference type="InterPro" id="IPR016181">
    <property type="entry name" value="Acyl_CoA_acyltransferase"/>
</dbReference>
<dbReference type="STRING" id="1563681.BFP71_16880"/>
<proteinExistence type="predicted"/>
<protein>
    <recommendedName>
        <fullName evidence="1">N-acetyltransferase domain-containing protein</fullName>
    </recommendedName>
</protein>
<evidence type="ECO:0000313" key="2">
    <source>
        <dbReference type="EMBL" id="OEK05092.1"/>
    </source>
</evidence>
<organism evidence="2 3">
    <name type="scientific">Roseivirga misakiensis</name>
    <dbReference type="NCBI Taxonomy" id="1563681"/>
    <lineage>
        <taxon>Bacteria</taxon>
        <taxon>Pseudomonadati</taxon>
        <taxon>Bacteroidota</taxon>
        <taxon>Cytophagia</taxon>
        <taxon>Cytophagales</taxon>
        <taxon>Roseivirgaceae</taxon>
        <taxon>Roseivirga</taxon>
    </lineage>
</organism>
<dbReference type="GO" id="GO:0016747">
    <property type="term" value="F:acyltransferase activity, transferring groups other than amino-acyl groups"/>
    <property type="evidence" value="ECO:0007669"/>
    <property type="project" value="InterPro"/>
</dbReference>